<comment type="caution">
    <text evidence="1">The sequence shown here is derived from an EMBL/GenBank/DDBJ whole genome shotgun (WGS) entry which is preliminary data.</text>
</comment>
<name>A0A9X2XN14_9BACT</name>
<reference evidence="1" key="1">
    <citation type="submission" date="2022-09" db="EMBL/GenBank/DDBJ databases">
        <authorList>
            <person name="Yuan C."/>
            <person name="Ke Z."/>
        </authorList>
    </citation>
    <scope>NUCLEOTIDE SEQUENCE</scope>
    <source>
        <strain evidence="1">LB-8</strain>
    </source>
</reference>
<evidence type="ECO:0000313" key="2">
    <source>
        <dbReference type="Proteomes" id="UP001155483"/>
    </source>
</evidence>
<dbReference type="Proteomes" id="UP001155483">
    <property type="component" value="Unassembled WGS sequence"/>
</dbReference>
<sequence length="246" mass="29129">MLPGYYNRSYNVQTLSREDVLFEKILQSGWWTRATQCVDSHYSNVDGVMLSDHLVAVTENIYKVFHRRQSSFQSKLFDILDRMNIDRQKLMDELRIVALLHDIGKVECDKTKLVRHPLYKHFTIKRHSIVSLYAAIEILQNETLLSVIEKLRIYSVIEEHDVSYGLFCEWMRTGKLPTTKRWKELNDNVDTRPGVGLMYLLFFKLADTHGHWNLTDVVWFFKQVKTNYFNNLNIDLPIPTEKDIRL</sequence>
<gene>
    <name evidence="1" type="ORF">OCK74_03330</name>
</gene>
<dbReference type="RefSeq" id="WP_279295572.1">
    <property type="nucleotide sequence ID" value="NZ_JAOTIF010000001.1"/>
</dbReference>
<evidence type="ECO:0000313" key="1">
    <source>
        <dbReference type="EMBL" id="MCU7548128.1"/>
    </source>
</evidence>
<dbReference type="Gene3D" id="1.10.3210.30">
    <property type="match status" value="1"/>
</dbReference>
<dbReference type="EMBL" id="JAOTIF010000001">
    <property type="protein sequence ID" value="MCU7548128.1"/>
    <property type="molecule type" value="Genomic_DNA"/>
</dbReference>
<dbReference type="InterPro" id="IPR038257">
    <property type="entry name" value="CRISPR-assoc_Cas3_HD_sf"/>
</dbReference>
<protein>
    <submittedName>
        <fullName evidence="1">HD domain-containing protein</fullName>
    </submittedName>
</protein>
<dbReference type="AlphaFoldDB" id="A0A9X2XN14"/>
<dbReference type="SUPFAM" id="SSF109604">
    <property type="entry name" value="HD-domain/PDEase-like"/>
    <property type="match status" value="1"/>
</dbReference>
<organism evidence="1 2">
    <name type="scientific">Paraflavisolibacter caeni</name>
    <dbReference type="NCBI Taxonomy" id="2982496"/>
    <lineage>
        <taxon>Bacteria</taxon>
        <taxon>Pseudomonadati</taxon>
        <taxon>Bacteroidota</taxon>
        <taxon>Chitinophagia</taxon>
        <taxon>Chitinophagales</taxon>
        <taxon>Chitinophagaceae</taxon>
        <taxon>Paraflavisolibacter</taxon>
    </lineage>
</organism>
<keyword evidence="2" id="KW-1185">Reference proteome</keyword>
<accession>A0A9X2XN14</accession>
<reference evidence="1" key="2">
    <citation type="submission" date="2023-04" db="EMBL/GenBank/DDBJ databases">
        <title>Paracnuella aquatica gen. nov., sp. nov., a member of the family Chitinophagaceae isolated from a hot spring.</title>
        <authorList>
            <person name="Wang C."/>
        </authorList>
    </citation>
    <scope>NUCLEOTIDE SEQUENCE</scope>
    <source>
        <strain evidence="1">LB-8</strain>
    </source>
</reference>
<proteinExistence type="predicted"/>